<dbReference type="SMART" id="SM00473">
    <property type="entry name" value="PAN_AP"/>
    <property type="match status" value="1"/>
</dbReference>
<feature type="domain" description="Protein kinase" evidence="16">
    <location>
        <begin position="510"/>
        <end position="787"/>
    </location>
</feature>
<dbReference type="PROSITE" id="PS00108">
    <property type="entry name" value="PROTEIN_KINASE_ST"/>
    <property type="match status" value="1"/>
</dbReference>
<evidence type="ECO:0000256" key="13">
    <source>
        <dbReference type="PIRNR" id="PIRNR000641"/>
    </source>
</evidence>
<evidence type="ECO:0000256" key="15">
    <source>
        <dbReference type="SAM" id="Phobius"/>
    </source>
</evidence>
<evidence type="ECO:0000256" key="9">
    <source>
        <dbReference type="ARBA" id="ARBA00023157"/>
    </source>
</evidence>
<dbReference type="GO" id="GO:0006955">
    <property type="term" value="P:immune response"/>
    <property type="evidence" value="ECO:0000318"/>
    <property type="project" value="GO_Central"/>
</dbReference>
<evidence type="ECO:0000256" key="6">
    <source>
        <dbReference type="ARBA" id="ARBA00022741"/>
    </source>
</evidence>
<evidence type="ECO:0000256" key="5">
    <source>
        <dbReference type="ARBA" id="ARBA00022729"/>
    </source>
</evidence>
<keyword evidence="6 13" id="KW-0547">Nucleotide-binding</keyword>
<dbReference type="FunFam" id="1.10.510.10:FF:000060">
    <property type="entry name" value="G-type lectin S-receptor-like serine/threonine-protein kinase"/>
    <property type="match status" value="1"/>
</dbReference>
<accession>G7LFU8</accession>
<dbReference type="EnsemblPlants" id="AET01444">
    <property type="protein sequence ID" value="AET01444"/>
    <property type="gene ID" value="MTR_8g013580"/>
</dbReference>
<dbReference type="InterPro" id="IPR036426">
    <property type="entry name" value="Bulb-type_lectin_dom_sf"/>
</dbReference>
<dbReference type="Gene3D" id="2.90.10.10">
    <property type="entry name" value="Bulb-type lectin domain"/>
    <property type="match status" value="1"/>
</dbReference>
<dbReference type="GO" id="GO:0005886">
    <property type="term" value="C:plasma membrane"/>
    <property type="evidence" value="ECO:0000318"/>
    <property type="project" value="GO_Central"/>
</dbReference>
<dbReference type="InterPro" id="IPR008271">
    <property type="entry name" value="Ser/Thr_kinase_AS"/>
</dbReference>
<evidence type="ECO:0000313" key="19">
    <source>
        <dbReference type="EMBL" id="AET01444.2"/>
    </source>
</evidence>
<keyword evidence="15" id="KW-1133">Transmembrane helix</keyword>
<dbReference type="PROSITE" id="PS50948">
    <property type="entry name" value="PAN"/>
    <property type="match status" value="1"/>
</dbReference>
<name>G7LFU8_MEDTR</name>
<dbReference type="InterPro" id="IPR024171">
    <property type="entry name" value="SRK-like_kinase"/>
</dbReference>
<keyword evidence="9" id="KW-1015">Disulfide bond</keyword>
<dbReference type="InterPro" id="IPR001480">
    <property type="entry name" value="Bulb-type_lectin_dom"/>
</dbReference>
<proteinExistence type="inferred from homology"/>
<comment type="catalytic activity">
    <reaction evidence="12 13">
        <text>L-seryl-[protein] + ATP = O-phospho-L-seryl-[protein] + ADP + H(+)</text>
        <dbReference type="Rhea" id="RHEA:17989"/>
        <dbReference type="Rhea" id="RHEA-COMP:9863"/>
        <dbReference type="Rhea" id="RHEA-COMP:11604"/>
        <dbReference type="ChEBI" id="CHEBI:15378"/>
        <dbReference type="ChEBI" id="CHEBI:29999"/>
        <dbReference type="ChEBI" id="CHEBI:30616"/>
        <dbReference type="ChEBI" id="CHEBI:83421"/>
        <dbReference type="ChEBI" id="CHEBI:456216"/>
        <dbReference type="EC" id="2.7.11.1"/>
    </reaction>
</comment>
<keyword evidence="2" id="KW-1003">Cell membrane</keyword>
<reference evidence="19 21" key="2">
    <citation type="journal article" date="2014" name="BMC Genomics">
        <title>An improved genome release (version Mt4.0) for the model legume Medicago truncatula.</title>
        <authorList>
            <person name="Tang H."/>
            <person name="Krishnakumar V."/>
            <person name="Bidwell S."/>
            <person name="Rosen B."/>
            <person name="Chan A."/>
            <person name="Zhou S."/>
            <person name="Gentzbittel L."/>
            <person name="Childs K.L."/>
            <person name="Yandell M."/>
            <person name="Gundlach H."/>
            <person name="Mayer K.F."/>
            <person name="Schwartz D.C."/>
            <person name="Town C.D."/>
        </authorList>
    </citation>
    <scope>GENOME REANNOTATION</scope>
    <source>
        <strain evidence="19">A17</strain>
        <strain evidence="20 21">cv. Jemalong A17</strain>
    </source>
</reference>
<comment type="subcellular location">
    <subcellularLocation>
        <location evidence="1">Cell membrane</location>
        <topology evidence="1">Single-pass type I membrane protein</topology>
    </subcellularLocation>
</comment>
<evidence type="ECO:0000256" key="3">
    <source>
        <dbReference type="ARBA" id="ARBA00022527"/>
    </source>
</evidence>
<reference evidence="20" key="3">
    <citation type="submission" date="2015-04" db="UniProtKB">
        <authorList>
            <consortium name="EnsemblPlants"/>
        </authorList>
    </citation>
    <scope>IDENTIFICATION</scope>
    <source>
        <strain evidence="20">cv. Jemalong A17</strain>
    </source>
</reference>
<evidence type="ECO:0000256" key="1">
    <source>
        <dbReference type="ARBA" id="ARBA00004251"/>
    </source>
</evidence>
<keyword evidence="3 13" id="KW-0723">Serine/threonine-protein kinase</keyword>
<comment type="similarity">
    <text evidence="13">Belongs to the protein kinase superfamily. Ser/Thr protein kinase family.</text>
</comment>
<protein>
    <recommendedName>
        <fullName evidence="13">Receptor-like serine/threonine-protein kinase</fullName>
        <ecNumber evidence="13">2.7.11.1</ecNumber>
    </recommendedName>
</protein>
<feature type="domain" description="Bulb-type lectin" evidence="17">
    <location>
        <begin position="36"/>
        <end position="155"/>
    </location>
</feature>
<keyword evidence="21" id="KW-1185">Reference proteome</keyword>
<dbReference type="Gene3D" id="3.30.200.20">
    <property type="entry name" value="Phosphorylase Kinase, domain 1"/>
    <property type="match status" value="1"/>
</dbReference>
<dbReference type="CDD" id="cd00028">
    <property type="entry name" value="B_lectin"/>
    <property type="match status" value="1"/>
</dbReference>
<evidence type="ECO:0000256" key="14">
    <source>
        <dbReference type="SAM" id="MobiDB-lite"/>
    </source>
</evidence>
<keyword evidence="8 13" id="KW-0067">ATP-binding</keyword>
<dbReference type="InterPro" id="IPR000858">
    <property type="entry name" value="S_locus_glycoprot_dom"/>
</dbReference>
<dbReference type="GO" id="GO:0005524">
    <property type="term" value="F:ATP binding"/>
    <property type="evidence" value="ECO:0007669"/>
    <property type="project" value="UniProtKB-KW"/>
</dbReference>
<feature type="transmembrane region" description="Helical" evidence="15">
    <location>
        <begin position="445"/>
        <end position="467"/>
    </location>
</feature>
<dbReference type="CDD" id="cd14066">
    <property type="entry name" value="STKc_IRAK"/>
    <property type="match status" value="1"/>
</dbReference>
<sequence>MTFVTHLWLFLSHNINDLFITFLIFCTFYSCYSSTNNAITSSKSLKDNETITSNNTDLKLGFFSPLNSNNRYLGIWYINETNNIWIANRDQPLKDSNGIVTIHKDGNLVILNKPNGIIIWSTNISSSTNSTAKLDDAGNLILRDINSGATIWDSFTHPADSAVPSMKIASNKVTGKQIAFVARKSDNDPSSGHFTISVERLDVPEVFIWKDKKIYWRTGPWNGRVFLGTPRLSTEYLFGWRLGVDDDGTTFITYNFADKTMFGILSLTPHGTLKLIEYKNKKEHFRLEVDQNECDFYGKCGPFGNCDNSSVPNICSCFKGFEPKNLVEWSSRNWTNGCVRTAGMNLKCEMLKTGSNEFKQDGFLVNRNMKVPDFNERSAGNQDKCRTDCLVNCSCLAYAYDRYIGCVYWSGDLIGLQNFPHGGVDLFIRVPAELVKKEKGHKKGFLIISIAGGTGAFTLVVCAYLLWLRRSARHKGRQSRNLTTRECKQMKLDELPLYDFEKLETATNSFHFNNMLGKGGFGPVYKGVTEDGQEIAVKRLSKASGQGIEEFMNEVVVISKLQHRNLVRLLGCCVERGEKMLVYEFMPNKSLDAFLFDPIQKKKLDWRKRSNIVEGIARGIMYLHRDSRLKIIHRDLKASNILLDDEMIPKISDFGLARIVKGGEGDEANTKRVVGTYGYMPPEYAMGGLFSEKSDVYSFGVLLLEIVSGRRNNSFYQNEDSLSLVGFAWKLWLEENTISLIDREVWDASFESSMLRCMHIGLLCVQELPKERPSISTVVLMLISEITHLPPPGKVAFVHNQNSRSTESSQQSHRSNSNNNVTLSDVIGR</sequence>
<accession>A0A0C3XWQ5</accession>
<evidence type="ECO:0000259" key="16">
    <source>
        <dbReference type="PROSITE" id="PS50011"/>
    </source>
</evidence>
<dbReference type="InterPro" id="IPR011009">
    <property type="entry name" value="Kinase-like_dom_sf"/>
</dbReference>
<evidence type="ECO:0000313" key="20">
    <source>
        <dbReference type="EnsemblPlants" id="AET01444"/>
    </source>
</evidence>
<feature type="compositionally biased region" description="Low complexity" evidence="14">
    <location>
        <begin position="800"/>
        <end position="820"/>
    </location>
</feature>
<dbReference type="SMART" id="SM00220">
    <property type="entry name" value="S_TKc"/>
    <property type="match status" value="1"/>
</dbReference>
<dbReference type="InterPro" id="IPR001245">
    <property type="entry name" value="Ser-Thr/Tyr_kinase_cat_dom"/>
</dbReference>
<dbReference type="PROSITE" id="PS50927">
    <property type="entry name" value="BULB_LECTIN"/>
    <property type="match status" value="1"/>
</dbReference>
<keyword evidence="15" id="KW-0812">Transmembrane</keyword>
<keyword evidence="15" id="KW-0472">Membrane</keyword>
<feature type="transmembrane region" description="Helical" evidence="15">
    <location>
        <begin position="7"/>
        <end position="30"/>
    </location>
</feature>
<dbReference type="HOGENOM" id="CLU_000288_116_7_1"/>
<dbReference type="AlphaFoldDB" id="G7LFU8"/>
<evidence type="ECO:0000259" key="18">
    <source>
        <dbReference type="PROSITE" id="PS50948"/>
    </source>
</evidence>
<dbReference type="PANTHER" id="PTHR27002:SF1082">
    <property type="entry name" value="OS06G0693000 PROTEIN"/>
    <property type="match status" value="1"/>
</dbReference>
<evidence type="ECO:0000256" key="11">
    <source>
        <dbReference type="ARBA" id="ARBA00047899"/>
    </source>
</evidence>
<evidence type="ECO:0000259" key="17">
    <source>
        <dbReference type="PROSITE" id="PS50927"/>
    </source>
</evidence>
<organism evidence="19 21">
    <name type="scientific">Medicago truncatula</name>
    <name type="common">Barrel medic</name>
    <name type="synonym">Medicago tribuloides</name>
    <dbReference type="NCBI Taxonomy" id="3880"/>
    <lineage>
        <taxon>Eukaryota</taxon>
        <taxon>Viridiplantae</taxon>
        <taxon>Streptophyta</taxon>
        <taxon>Embryophyta</taxon>
        <taxon>Tracheophyta</taxon>
        <taxon>Spermatophyta</taxon>
        <taxon>Magnoliopsida</taxon>
        <taxon>eudicotyledons</taxon>
        <taxon>Gunneridae</taxon>
        <taxon>Pentapetalae</taxon>
        <taxon>rosids</taxon>
        <taxon>fabids</taxon>
        <taxon>Fabales</taxon>
        <taxon>Fabaceae</taxon>
        <taxon>Papilionoideae</taxon>
        <taxon>50 kb inversion clade</taxon>
        <taxon>NPAAA clade</taxon>
        <taxon>Hologalegina</taxon>
        <taxon>IRL clade</taxon>
        <taxon>Trifolieae</taxon>
        <taxon>Medicago</taxon>
    </lineage>
</organism>
<dbReference type="eggNOG" id="ENOG502QSUU">
    <property type="taxonomic scope" value="Eukaryota"/>
</dbReference>
<keyword evidence="4 13" id="KW-0808">Transferase</keyword>
<reference evidence="19 21" key="1">
    <citation type="journal article" date="2011" name="Nature">
        <title>The Medicago genome provides insight into the evolution of rhizobial symbioses.</title>
        <authorList>
            <person name="Young N.D."/>
            <person name="Debelle F."/>
            <person name="Oldroyd G.E."/>
            <person name="Geurts R."/>
            <person name="Cannon S.B."/>
            <person name="Udvardi M.K."/>
            <person name="Benedito V.A."/>
            <person name="Mayer K.F."/>
            <person name="Gouzy J."/>
            <person name="Schoof H."/>
            <person name="Van de Peer Y."/>
            <person name="Proost S."/>
            <person name="Cook D.R."/>
            <person name="Meyers B.C."/>
            <person name="Spannagl M."/>
            <person name="Cheung F."/>
            <person name="De Mita S."/>
            <person name="Krishnakumar V."/>
            <person name="Gundlach H."/>
            <person name="Zhou S."/>
            <person name="Mudge J."/>
            <person name="Bharti A.K."/>
            <person name="Murray J.D."/>
            <person name="Naoumkina M.A."/>
            <person name="Rosen B."/>
            <person name="Silverstein K.A."/>
            <person name="Tang H."/>
            <person name="Rombauts S."/>
            <person name="Zhao P.X."/>
            <person name="Zhou P."/>
            <person name="Barbe V."/>
            <person name="Bardou P."/>
            <person name="Bechner M."/>
            <person name="Bellec A."/>
            <person name="Berger A."/>
            <person name="Berges H."/>
            <person name="Bidwell S."/>
            <person name="Bisseling T."/>
            <person name="Choisne N."/>
            <person name="Couloux A."/>
            <person name="Denny R."/>
            <person name="Deshpande S."/>
            <person name="Dai X."/>
            <person name="Doyle J.J."/>
            <person name="Dudez A.M."/>
            <person name="Farmer A.D."/>
            <person name="Fouteau S."/>
            <person name="Franken C."/>
            <person name="Gibelin C."/>
            <person name="Gish J."/>
            <person name="Goldstein S."/>
            <person name="Gonzalez A.J."/>
            <person name="Green P.J."/>
            <person name="Hallab A."/>
            <person name="Hartog M."/>
            <person name="Hua A."/>
            <person name="Humphray S.J."/>
            <person name="Jeong D.H."/>
            <person name="Jing Y."/>
            <person name="Jocker A."/>
            <person name="Kenton S.M."/>
            <person name="Kim D.J."/>
            <person name="Klee K."/>
            <person name="Lai H."/>
            <person name="Lang C."/>
            <person name="Lin S."/>
            <person name="Macmil S.L."/>
            <person name="Magdelenat G."/>
            <person name="Matthews L."/>
            <person name="McCorrison J."/>
            <person name="Monaghan E.L."/>
            <person name="Mun J.H."/>
            <person name="Najar F.Z."/>
            <person name="Nicholson C."/>
            <person name="Noirot C."/>
            <person name="O'Bleness M."/>
            <person name="Paule C.R."/>
            <person name="Poulain J."/>
            <person name="Prion F."/>
            <person name="Qin B."/>
            <person name="Qu C."/>
            <person name="Retzel E.F."/>
            <person name="Riddle C."/>
            <person name="Sallet E."/>
            <person name="Samain S."/>
            <person name="Samson N."/>
            <person name="Sanders I."/>
            <person name="Saurat O."/>
            <person name="Scarpelli C."/>
            <person name="Schiex T."/>
            <person name="Segurens B."/>
            <person name="Severin A.J."/>
            <person name="Sherrier D.J."/>
            <person name="Shi R."/>
            <person name="Sims S."/>
            <person name="Singer S.R."/>
            <person name="Sinharoy S."/>
            <person name="Sterck L."/>
            <person name="Viollet A."/>
            <person name="Wang B.B."/>
            <person name="Wang K."/>
            <person name="Wang M."/>
            <person name="Wang X."/>
            <person name="Warfsmann J."/>
            <person name="Weissenbach J."/>
            <person name="White D.D."/>
            <person name="White J.D."/>
            <person name="Wiley G.B."/>
            <person name="Wincker P."/>
            <person name="Xing Y."/>
            <person name="Yang L."/>
            <person name="Yao Z."/>
            <person name="Ying F."/>
            <person name="Zhai J."/>
            <person name="Zhou L."/>
            <person name="Zuber A."/>
            <person name="Denarie J."/>
            <person name="Dixon R.A."/>
            <person name="May G.D."/>
            <person name="Schwartz D.C."/>
            <person name="Rogers J."/>
            <person name="Quetier F."/>
            <person name="Town C.D."/>
            <person name="Roe B.A."/>
        </authorList>
    </citation>
    <scope>NUCLEOTIDE SEQUENCE [LARGE SCALE GENOMIC DNA]</scope>
    <source>
        <strain evidence="19">A17</strain>
        <strain evidence="20 21">cv. Jemalong A17</strain>
    </source>
</reference>
<dbReference type="FunFam" id="2.90.10.10:FF:000005">
    <property type="entry name" value="G-type lectin S-receptor-like serine/threonine-protein kinase"/>
    <property type="match status" value="1"/>
</dbReference>
<dbReference type="PIRSF" id="PIRSF000641">
    <property type="entry name" value="SRK"/>
    <property type="match status" value="1"/>
</dbReference>
<evidence type="ECO:0000256" key="12">
    <source>
        <dbReference type="ARBA" id="ARBA00048679"/>
    </source>
</evidence>
<evidence type="ECO:0000256" key="2">
    <source>
        <dbReference type="ARBA" id="ARBA00022475"/>
    </source>
</evidence>
<dbReference type="PROSITE" id="PS50011">
    <property type="entry name" value="PROTEIN_KINASE_DOM"/>
    <property type="match status" value="1"/>
</dbReference>
<dbReference type="Proteomes" id="UP000002051">
    <property type="component" value="Chromosome 8"/>
</dbReference>
<dbReference type="InterPro" id="IPR003609">
    <property type="entry name" value="Pan_app"/>
</dbReference>
<feature type="domain" description="Apple" evidence="18">
    <location>
        <begin position="348"/>
        <end position="431"/>
    </location>
</feature>
<evidence type="ECO:0000313" key="21">
    <source>
        <dbReference type="Proteomes" id="UP000002051"/>
    </source>
</evidence>
<dbReference type="Gene3D" id="1.10.510.10">
    <property type="entry name" value="Transferase(Phosphotransferase) domain 1"/>
    <property type="match status" value="1"/>
</dbReference>
<dbReference type="EC" id="2.7.11.1" evidence="13"/>
<dbReference type="EMBL" id="CM001224">
    <property type="protein sequence ID" value="AET01444.2"/>
    <property type="molecule type" value="Genomic_DNA"/>
</dbReference>
<evidence type="ECO:0000256" key="4">
    <source>
        <dbReference type="ARBA" id="ARBA00022679"/>
    </source>
</evidence>
<dbReference type="PaxDb" id="3880-AET01444"/>
<dbReference type="Pfam" id="PF08276">
    <property type="entry name" value="PAN_2"/>
    <property type="match status" value="1"/>
</dbReference>
<dbReference type="SMART" id="SM00108">
    <property type="entry name" value="B_lectin"/>
    <property type="match status" value="1"/>
</dbReference>
<dbReference type="GO" id="GO:0004674">
    <property type="term" value="F:protein serine/threonine kinase activity"/>
    <property type="evidence" value="ECO:0000318"/>
    <property type="project" value="GO_Central"/>
</dbReference>
<dbReference type="Pfam" id="PF00954">
    <property type="entry name" value="S_locus_glycop"/>
    <property type="match status" value="1"/>
</dbReference>
<feature type="region of interest" description="Disordered" evidence="14">
    <location>
        <begin position="797"/>
        <end position="829"/>
    </location>
</feature>
<dbReference type="Pfam" id="PF01453">
    <property type="entry name" value="B_lectin"/>
    <property type="match status" value="1"/>
</dbReference>
<keyword evidence="5" id="KW-0732">Signal</keyword>
<evidence type="ECO:0000256" key="10">
    <source>
        <dbReference type="ARBA" id="ARBA00023180"/>
    </source>
</evidence>
<dbReference type="SUPFAM" id="SSF56112">
    <property type="entry name" value="Protein kinase-like (PK-like)"/>
    <property type="match status" value="1"/>
</dbReference>
<dbReference type="SUPFAM" id="SSF51110">
    <property type="entry name" value="alpha-D-mannose-specific plant lectins"/>
    <property type="match status" value="1"/>
</dbReference>
<dbReference type="GO" id="GO:0048544">
    <property type="term" value="P:recognition of pollen"/>
    <property type="evidence" value="ECO:0007669"/>
    <property type="project" value="InterPro"/>
</dbReference>
<dbReference type="InterPro" id="IPR000719">
    <property type="entry name" value="Prot_kinase_dom"/>
</dbReference>
<keyword evidence="10" id="KW-0325">Glycoprotein</keyword>
<keyword evidence="7 13" id="KW-0418">Kinase</keyword>
<dbReference type="CDD" id="cd01098">
    <property type="entry name" value="PAN_AP_plant"/>
    <property type="match status" value="1"/>
</dbReference>
<evidence type="ECO:0000256" key="7">
    <source>
        <dbReference type="ARBA" id="ARBA00022777"/>
    </source>
</evidence>
<gene>
    <name evidence="19" type="ordered locus">MTR_8g013580</name>
</gene>
<dbReference type="Pfam" id="PF07714">
    <property type="entry name" value="PK_Tyr_Ser-Thr"/>
    <property type="match status" value="1"/>
</dbReference>
<evidence type="ECO:0000256" key="8">
    <source>
        <dbReference type="ARBA" id="ARBA00022840"/>
    </source>
</evidence>
<dbReference type="PANTHER" id="PTHR27002">
    <property type="entry name" value="RECEPTOR-LIKE SERINE/THREONINE-PROTEIN KINASE SD1-8"/>
    <property type="match status" value="1"/>
</dbReference>
<dbReference type="FunFam" id="3.30.200.20:FF:000195">
    <property type="entry name" value="G-type lectin S-receptor-like serine/threonine-protein kinase"/>
    <property type="match status" value="1"/>
</dbReference>
<dbReference type="GO" id="GO:0007165">
    <property type="term" value="P:signal transduction"/>
    <property type="evidence" value="ECO:0000318"/>
    <property type="project" value="GO_Central"/>
</dbReference>
<comment type="catalytic activity">
    <reaction evidence="11 13">
        <text>L-threonyl-[protein] + ATP = O-phospho-L-threonyl-[protein] + ADP + H(+)</text>
        <dbReference type="Rhea" id="RHEA:46608"/>
        <dbReference type="Rhea" id="RHEA-COMP:11060"/>
        <dbReference type="Rhea" id="RHEA-COMP:11605"/>
        <dbReference type="ChEBI" id="CHEBI:15378"/>
        <dbReference type="ChEBI" id="CHEBI:30013"/>
        <dbReference type="ChEBI" id="CHEBI:30616"/>
        <dbReference type="ChEBI" id="CHEBI:61977"/>
        <dbReference type="ChEBI" id="CHEBI:456216"/>
        <dbReference type="EC" id="2.7.11.1"/>
    </reaction>
</comment>